<dbReference type="PROSITE" id="PS40000">
    <property type="entry name" value="DM_1"/>
    <property type="match status" value="1"/>
</dbReference>
<feature type="domain" description="DM" evidence="7">
    <location>
        <begin position="28"/>
        <end position="76"/>
    </location>
</feature>
<keyword evidence="1 5" id="KW-0479">Metal-binding</keyword>
<feature type="DNA-binding region" description="DM" evidence="5">
    <location>
        <begin position="28"/>
        <end position="76"/>
    </location>
</feature>
<dbReference type="PANTHER" id="PTHR12322:SF53">
    <property type="entry name" value="DOUBLESEX-MAB RELATED 11E"/>
    <property type="match status" value="1"/>
</dbReference>
<feature type="region of interest" description="Disordered" evidence="6">
    <location>
        <begin position="507"/>
        <end position="573"/>
    </location>
</feature>
<evidence type="ECO:0000313" key="8">
    <source>
        <dbReference type="EMBL" id="CAL4070179.1"/>
    </source>
</evidence>
<evidence type="ECO:0000313" key="9">
    <source>
        <dbReference type="Proteomes" id="UP001497623"/>
    </source>
</evidence>
<dbReference type="GO" id="GO:0000981">
    <property type="term" value="F:DNA-binding transcription factor activity, RNA polymerase II-specific"/>
    <property type="evidence" value="ECO:0007669"/>
    <property type="project" value="TreeGrafter"/>
</dbReference>
<dbReference type="Proteomes" id="UP001497623">
    <property type="component" value="Unassembled WGS sequence"/>
</dbReference>
<dbReference type="GO" id="GO:0046872">
    <property type="term" value="F:metal ion binding"/>
    <property type="evidence" value="ECO:0007669"/>
    <property type="project" value="UniProtKB-KW"/>
</dbReference>
<feature type="compositionally biased region" description="Low complexity" evidence="6">
    <location>
        <begin position="399"/>
        <end position="413"/>
    </location>
</feature>
<dbReference type="GO" id="GO:0005634">
    <property type="term" value="C:nucleus"/>
    <property type="evidence" value="ECO:0007669"/>
    <property type="project" value="UniProtKB-SubCell"/>
</dbReference>
<proteinExistence type="predicted"/>
<comment type="caution">
    <text evidence="8">The sequence shown here is derived from an EMBL/GenBank/DDBJ whole genome shotgun (WGS) entry which is preliminary data.</text>
</comment>
<dbReference type="InterPro" id="IPR036407">
    <property type="entry name" value="DM_DNA-bd_sf"/>
</dbReference>
<protein>
    <recommendedName>
        <fullName evidence="7">DM domain-containing protein</fullName>
    </recommendedName>
</protein>
<evidence type="ECO:0000259" key="7">
    <source>
        <dbReference type="PROSITE" id="PS50809"/>
    </source>
</evidence>
<dbReference type="SUPFAM" id="SSF82927">
    <property type="entry name" value="Cysteine-rich DNA binding domain, (DM domain)"/>
    <property type="match status" value="1"/>
</dbReference>
<feature type="compositionally biased region" description="Polar residues" evidence="6">
    <location>
        <begin position="379"/>
        <end position="398"/>
    </location>
</feature>
<feature type="compositionally biased region" description="Polar residues" evidence="6">
    <location>
        <begin position="549"/>
        <end position="559"/>
    </location>
</feature>
<accession>A0AAV2Q8D5</accession>
<dbReference type="Gene3D" id="4.10.1040.10">
    <property type="entry name" value="DM DNA-binding domain"/>
    <property type="match status" value="1"/>
</dbReference>
<keyword evidence="2 5" id="KW-0862">Zinc</keyword>
<evidence type="ECO:0000256" key="6">
    <source>
        <dbReference type="SAM" id="MobiDB-lite"/>
    </source>
</evidence>
<dbReference type="Pfam" id="PF00751">
    <property type="entry name" value="DM"/>
    <property type="match status" value="1"/>
</dbReference>
<evidence type="ECO:0000256" key="5">
    <source>
        <dbReference type="PROSITE-ProRule" id="PRU00070"/>
    </source>
</evidence>
<dbReference type="EMBL" id="CAXKWB010003756">
    <property type="protein sequence ID" value="CAL4070179.1"/>
    <property type="molecule type" value="Genomic_DNA"/>
</dbReference>
<keyword evidence="9" id="KW-1185">Reference proteome</keyword>
<evidence type="ECO:0000256" key="2">
    <source>
        <dbReference type="ARBA" id="ARBA00022833"/>
    </source>
</evidence>
<organism evidence="8 9">
    <name type="scientific">Meganyctiphanes norvegica</name>
    <name type="common">Northern krill</name>
    <name type="synonym">Thysanopoda norvegica</name>
    <dbReference type="NCBI Taxonomy" id="48144"/>
    <lineage>
        <taxon>Eukaryota</taxon>
        <taxon>Metazoa</taxon>
        <taxon>Ecdysozoa</taxon>
        <taxon>Arthropoda</taxon>
        <taxon>Crustacea</taxon>
        <taxon>Multicrustacea</taxon>
        <taxon>Malacostraca</taxon>
        <taxon>Eumalacostraca</taxon>
        <taxon>Eucarida</taxon>
        <taxon>Euphausiacea</taxon>
        <taxon>Euphausiidae</taxon>
        <taxon>Meganyctiphanes</taxon>
    </lineage>
</organism>
<keyword evidence="4 5" id="KW-0539">Nucleus</keyword>
<evidence type="ECO:0000256" key="4">
    <source>
        <dbReference type="ARBA" id="ARBA00023242"/>
    </source>
</evidence>
<name>A0AAV2Q8D5_MEGNR</name>
<feature type="non-terminal residue" evidence="8">
    <location>
        <position position="1"/>
    </location>
</feature>
<feature type="region of interest" description="Disordered" evidence="6">
    <location>
        <begin position="379"/>
        <end position="452"/>
    </location>
</feature>
<feature type="compositionally biased region" description="Polar residues" evidence="6">
    <location>
        <begin position="515"/>
        <end position="527"/>
    </location>
</feature>
<dbReference type="PROSITE" id="PS50809">
    <property type="entry name" value="DM_2"/>
    <property type="match status" value="1"/>
</dbReference>
<reference evidence="8 9" key="1">
    <citation type="submission" date="2024-05" db="EMBL/GenBank/DDBJ databases">
        <authorList>
            <person name="Wallberg A."/>
        </authorList>
    </citation>
    <scope>NUCLEOTIDE SEQUENCE [LARGE SCALE GENOMIC DNA]</scope>
</reference>
<evidence type="ECO:0000256" key="1">
    <source>
        <dbReference type="ARBA" id="ARBA00022723"/>
    </source>
</evidence>
<feature type="compositionally biased region" description="Polar residues" evidence="6">
    <location>
        <begin position="320"/>
        <end position="330"/>
    </location>
</feature>
<dbReference type="SMART" id="SM00301">
    <property type="entry name" value="DM"/>
    <property type="match status" value="1"/>
</dbReference>
<dbReference type="InterPro" id="IPR026607">
    <property type="entry name" value="DMRT"/>
</dbReference>
<gene>
    <name evidence="8" type="ORF">MNOR_LOCUS8203</name>
</gene>
<keyword evidence="3 5" id="KW-0238">DNA-binding</keyword>
<feature type="compositionally biased region" description="Polar residues" evidence="6">
    <location>
        <begin position="414"/>
        <end position="426"/>
    </location>
</feature>
<dbReference type="InterPro" id="IPR001275">
    <property type="entry name" value="DM_DNA-bd"/>
</dbReference>
<dbReference type="AlphaFoldDB" id="A0AAV2Q8D5"/>
<dbReference type="GO" id="GO:0000978">
    <property type="term" value="F:RNA polymerase II cis-regulatory region sequence-specific DNA binding"/>
    <property type="evidence" value="ECO:0007669"/>
    <property type="project" value="TreeGrafter"/>
</dbReference>
<dbReference type="PANTHER" id="PTHR12322">
    <property type="entry name" value="DOUBLESEX AND MAB-3 RELATED TRANSCRIPTION FACTOR DMRT"/>
    <property type="match status" value="1"/>
</dbReference>
<sequence length="573" mass="64601">EALANGEQTATAEEPAASDGKSIRLQFCDKCRNHELIIRKRGHKGKCKYEHCVCEKCTLTLERRMLFKHQQRLWRKPESQEEDEDQPDAVNPLLQTIGQLHMNKQQDRIPHSFEDVVTTTASHITGTSNIPSTSYNQPYLPELPPSPTLLSLPQDTMPITTSSMVFPAADPPLMFQNEQNGSDSSMGVGPYISYEIGQDHKNEHIDSRATASSSIPTTLPYPYDYNKELSAWHHSHIGLRTSGNYSPIGQFRNSKYFYNDITTENLKEDHHHSSKNQSYLNLVSQKPLYDENNVQNYSNSLHNPLNSSYRSMVILHSTSQRAASPMSSTPPINPLLRNSDENGSHSPTIGLPSQITKTEAYSKPENNYNQTTFRALIDSSPSNATSSPDLSFNLHNTDSSSSQSSGMYSYASYPNLSTTQSNSSAQPYLRSHHSSKYRYSPLAHNNGPNDRVPASSNNAYANLRIQRDFIDFTNQKYQTHEILPPLRGLDDRLEDDLNQTAQASLFPVRREPIPSQRSVHPEQNLNDQPEDDLNQSAEASMFPVRRNPIPSQRSNTPYDDTNRYGAINLTRRS</sequence>
<evidence type="ECO:0000256" key="3">
    <source>
        <dbReference type="ARBA" id="ARBA00023125"/>
    </source>
</evidence>
<comment type="subcellular location">
    <subcellularLocation>
        <location evidence="5">Nucleus</location>
    </subcellularLocation>
</comment>
<dbReference type="GO" id="GO:0007548">
    <property type="term" value="P:sex differentiation"/>
    <property type="evidence" value="ECO:0007669"/>
    <property type="project" value="TreeGrafter"/>
</dbReference>
<feature type="region of interest" description="Disordered" evidence="6">
    <location>
        <begin position="320"/>
        <end position="352"/>
    </location>
</feature>